<dbReference type="EMBL" id="QFFI01000013">
    <property type="protein sequence ID" value="PWG63075.1"/>
    <property type="molecule type" value="Genomic_DNA"/>
</dbReference>
<comment type="function">
    <text evidence="6">Catalyzes the ATP-dependent conversion of 5-aminoimidazole ribonucleotide (AIR) and HCO(3)- to N5-carboxyaminoimidazole ribonucleotide (N5-CAIR).</text>
</comment>
<organism evidence="8 9">
    <name type="scientific">Sediminicurvatus halobius</name>
    <dbReference type="NCBI Taxonomy" id="2182432"/>
    <lineage>
        <taxon>Bacteria</taxon>
        <taxon>Pseudomonadati</taxon>
        <taxon>Pseudomonadota</taxon>
        <taxon>Gammaproteobacteria</taxon>
        <taxon>Chromatiales</taxon>
        <taxon>Ectothiorhodospiraceae</taxon>
        <taxon>Sediminicurvatus</taxon>
    </lineage>
</organism>
<dbReference type="GO" id="GO:0046872">
    <property type="term" value="F:metal ion binding"/>
    <property type="evidence" value="ECO:0007669"/>
    <property type="project" value="InterPro"/>
</dbReference>
<dbReference type="UniPathway" id="UPA00074">
    <property type="reaction ID" value="UER00942"/>
</dbReference>
<dbReference type="InterPro" id="IPR005875">
    <property type="entry name" value="PurK"/>
</dbReference>
<dbReference type="OrthoDB" id="9804625at2"/>
<dbReference type="EC" id="6.3.4.18" evidence="5 6"/>
<comment type="pathway">
    <text evidence="5 6">Purine metabolism; IMP biosynthesis via de novo pathway; 5-amino-1-(5-phospho-D-ribosyl)imidazole-4-carboxylate from 5-amino-1-(5-phospho-D-ribosyl)imidazole (N5-CAIR route): step 1/2.</text>
</comment>
<evidence type="ECO:0000256" key="1">
    <source>
        <dbReference type="ARBA" id="ARBA00022598"/>
    </source>
</evidence>
<dbReference type="PANTHER" id="PTHR11609">
    <property type="entry name" value="PURINE BIOSYNTHESIS PROTEIN 6/7, PUR6/7"/>
    <property type="match status" value="1"/>
</dbReference>
<keyword evidence="1 5" id="KW-0436">Ligase</keyword>
<dbReference type="NCBIfam" id="NF004677">
    <property type="entry name" value="PRK06019.1-3"/>
    <property type="match status" value="1"/>
</dbReference>
<dbReference type="Gene3D" id="3.30.1490.20">
    <property type="entry name" value="ATP-grasp fold, A domain"/>
    <property type="match status" value="1"/>
</dbReference>
<dbReference type="Pfam" id="PF22660">
    <property type="entry name" value="RS_preATP-grasp-like"/>
    <property type="match status" value="1"/>
</dbReference>
<dbReference type="GO" id="GO:0034028">
    <property type="term" value="F:5-(carboxyamino)imidazole ribonucleotide synthase activity"/>
    <property type="evidence" value="ECO:0007669"/>
    <property type="project" value="UniProtKB-UniRule"/>
</dbReference>
<gene>
    <name evidence="5 6" type="primary">purK</name>
    <name evidence="8" type="ORF">DEM34_09480</name>
</gene>
<dbReference type="SUPFAM" id="SSF56059">
    <property type="entry name" value="Glutathione synthetase ATP-binding domain-like"/>
    <property type="match status" value="1"/>
</dbReference>
<dbReference type="GO" id="GO:0005524">
    <property type="term" value="F:ATP binding"/>
    <property type="evidence" value="ECO:0007669"/>
    <property type="project" value="UniProtKB-UniRule"/>
</dbReference>
<evidence type="ECO:0000256" key="6">
    <source>
        <dbReference type="RuleBase" id="RU361200"/>
    </source>
</evidence>
<comment type="caution">
    <text evidence="8">The sequence shown here is derived from an EMBL/GenBank/DDBJ whole genome shotgun (WGS) entry which is preliminary data.</text>
</comment>
<dbReference type="RefSeq" id="WP_109678574.1">
    <property type="nucleotide sequence ID" value="NZ_CP086615.1"/>
</dbReference>
<dbReference type="Pfam" id="PF02222">
    <property type="entry name" value="ATP-grasp"/>
    <property type="match status" value="1"/>
</dbReference>
<evidence type="ECO:0000256" key="3">
    <source>
        <dbReference type="ARBA" id="ARBA00022755"/>
    </source>
</evidence>
<feature type="binding site" evidence="5">
    <location>
        <position position="107"/>
    </location>
    <ligand>
        <name>ATP</name>
        <dbReference type="ChEBI" id="CHEBI:30616"/>
    </ligand>
</feature>
<protein>
    <recommendedName>
        <fullName evidence="5 6">N5-carboxyaminoimidazole ribonucleotide synthase</fullName>
        <shortName evidence="5 6">N5-CAIR synthase</shortName>
        <ecNumber evidence="5 6">6.3.4.18</ecNumber>
    </recommendedName>
    <alternativeName>
        <fullName evidence="5 6">5-(carboxyamino)imidazole ribonucleotide synthetase</fullName>
    </alternativeName>
</protein>
<feature type="binding site" evidence="5">
    <location>
        <position position="213"/>
    </location>
    <ligand>
        <name>ATP</name>
        <dbReference type="ChEBI" id="CHEBI:30616"/>
    </ligand>
</feature>
<comment type="function">
    <text evidence="5">Catalyzes the ATP-dependent conversion of 5-aminoimidazole ribonucleotide (AIR) and HCO(3)(-) to N5-carboxyaminoimidazole ribonucleotide (N5-CAIR).</text>
</comment>
<dbReference type="InterPro" id="IPR054350">
    <property type="entry name" value="PurT/PurK_preATP-grasp"/>
</dbReference>
<keyword evidence="9" id="KW-1185">Reference proteome</keyword>
<dbReference type="Proteomes" id="UP000245474">
    <property type="component" value="Unassembled WGS sequence"/>
</dbReference>
<dbReference type="GO" id="GO:0006189">
    <property type="term" value="P:'de novo' IMP biosynthetic process"/>
    <property type="evidence" value="ECO:0007669"/>
    <property type="project" value="UniProtKB-UniRule"/>
</dbReference>
<comment type="similarity">
    <text evidence="5 6">Belongs to the PurK/PurT family.</text>
</comment>
<feature type="domain" description="ATP-grasp" evidence="7">
    <location>
        <begin position="111"/>
        <end position="297"/>
    </location>
</feature>
<dbReference type="InterPro" id="IPR003135">
    <property type="entry name" value="ATP-grasp_carboxylate-amine"/>
</dbReference>
<dbReference type="PROSITE" id="PS50975">
    <property type="entry name" value="ATP_GRASP"/>
    <property type="match status" value="1"/>
</dbReference>
<feature type="binding site" evidence="5">
    <location>
        <position position="190"/>
    </location>
    <ligand>
        <name>ATP</name>
        <dbReference type="ChEBI" id="CHEBI:30616"/>
    </ligand>
</feature>
<dbReference type="FunFam" id="3.30.1490.20:FF:000015">
    <property type="entry name" value="N5-carboxyaminoimidazole ribonucleotide synthase"/>
    <property type="match status" value="1"/>
</dbReference>
<dbReference type="NCBIfam" id="NF004679">
    <property type="entry name" value="PRK06019.1-5"/>
    <property type="match status" value="1"/>
</dbReference>
<feature type="binding site" evidence="5">
    <location>
        <begin position="182"/>
        <end position="185"/>
    </location>
    <ligand>
        <name>ATP</name>
        <dbReference type="ChEBI" id="CHEBI:30616"/>
    </ligand>
</feature>
<dbReference type="HAMAP" id="MF_01928">
    <property type="entry name" value="PurK"/>
    <property type="match status" value="1"/>
</dbReference>
<evidence type="ECO:0000313" key="9">
    <source>
        <dbReference type="Proteomes" id="UP000245474"/>
    </source>
</evidence>
<dbReference type="NCBIfam" id="NF004676">
    <property type="entry name" value="PRK06019.1-2"/>
    <property type="match status" value="1"/>
</dbReference>
<evidence type="ECO:0000256" key="5">
    <source>
        <dbReference type="HAMAP-Rule" id="MF_01928"/>
    </source>
</evidence>
<evidence type="ECO:0000256" key="2">
    <source>
        <dbReference type="ARBA" id="ARBA00022741"/>
    </source>
</evidence>
<feature type="binding site" evidence="5">
    <location>
        <position position="147"/>
    </location>
    <ligand>
        <name>ATP</name>
        <dbReference type="ChEBI" id="CHEBI:30616"/>
    </ligand>
</feature>
<dbReference type="PANTHER" id="PTHR11609:SF5">
    <property type="entry name" value="PHOSPHORIBOSYLAMINOIMIDAZOLE CARBOXYLASE"/>
    <property type="match status" value="1"/>
</dbReference>
<keyword evidence="3 5" id="KW-0658">Purine biosynthesis</keyword>
<comment type="catalytic activity">
    <reaction evidence="5 6">
        <text>5-amino-1-(5-phospho-beta-D-ribosyl)imidazole + hydrogencarbonate + ATP = 5-carboxyamino-1-(5-phospho-D-ribosyl)imidazole + ADP + phosphate + 2 H(+)</text>
        <dbReference type="Rhea" id="RHEA:19317"/>
        <dbReference type="ChEBI" id="CHEBI:15378"/>
        <dbReference type="ChEBI" id="CHEBI:17544"/>
        <dbReference type="ChEBI" id="CHEBI:30616"/>
        <dbReference type="ChEBI" id="CHEBI:43474"/>
        <dbReference type="ChEBI" id="CHEBI:58730"/>
        <dbReference type="ChEBI" id="CHEBI:137981"/>
        <dbReference type="ChEBI" id="CHEBI:456216"/>
        <dbReference type="EC" id="6.3.4.18"/>
    </reaction>
</comment>
<feature type="binding site" evidence="5">
    <location>
        <begin position="152"/>
        <end position="158"/>
    </location>
    <ligand>
        <name>ATP</name>
        <dbReference type="ChEBI" id="CHEBI:30616"/>
    </ligand>
</feature>
<accession>A0A2U2N1H1</accession>
<dbReference type="InterPro" id="IPR016185">
    <property type="entry name" value="PreATP-grasp_dom_sf"/>
</dbReference>
<name>A0A2U2N1H1_9GAMM</name>
<dbReference type="SUPFAM" id="SSF51246">
    <property type="entry name" value="Rudiment single hybrid motif"/>
    <property type="match status" value="1"/>
</dbReference>
<evidence type="ECO:0000313" key="8">
    <source>
        <dbReference type="EMBL" id="PWG63075.1"/>
    </source>
</evidence>
<dbReference type="InterPro" id="IPR011761">
    <property type="entry name" value="ATP-grasp"/>
</dbReference>
<dbReference type="SUPFAM" id="SSF52440">
    <property type="entry name" value="PreATP-grasp domain"/>
    <property type="match status" value="1"/>
</dbReference>
<dbReference type="GO" id="GO:0005829">
    <property type="term" value="C:cytosol"/>
    <property type="evidence" value="ECO:0007669"/>
    <property type="project" value="TreeGrafter"/>
</dbReference>
<dbReference type="NCBIfam" id="NF004675">
    <property type="entry name" value="PRK06019.1-1"/>
    <property type="match status" value="1"/>
</dbReference>
<dbReference type="Pfam" id="PF17769">
    <property type="entry name" value="PurK_C"/>
    <property type="match status" value="1"/>
</dbReference>
<dbReference type="InterPro" id="IPR040686">
    <property type="entry name" value="PurK_C"/>
</dbReference>
<proteinExistence type="inferred from homology"/>
<evidence type="ECO:0000256" key="4">
    <source>
        <dbReference type="ARBA" id="ARBA00022840"/>
    </source>
</evidence>
<dbReference type="InterPro" id="IPR011054">
    <property type="entry name" value="Rudment_hybrid_motif"/>
</dbReference>
<keyword evidence="4 5" id="KW-0067">ATP-binding</keyword>
<feature type="binding site" evidence="5">
    <location>
        <begin position="267"/>
        <end position="268"/>
    </location>
    <ligand>
        <name>ATP</name>
        <dbReference type="ChEBI" id="CHEBI:30616"/>
    </ligand>
</feature>
<dbReference type="InterPro" id="IPR013815">
    <property type="entry name" value="ATP_grasp_subdomain_1"/>
</dbReference>
<reference evidence="8 9" key="1">
    <citation type="submission" date="2018-05" db="EMBL/GenBank/DDBJ databases">
        <title>Spiribacter halobius sp. nov., a moderately halophilic bacterium isolated from marine solar saltern.</title>
        <authorList>
            <person name="Zheng W.-S."/>
            <person name="Lu D.-C."/>
            <person name="Du Z.-J."/>
        </authorList>
    </citation>
    <scope>NUCLEOTIDE SEQUENCE [LARGE SCALE GENOMIC DNA]</scope>
    <source>
        <strain evidence="8 9">E85</strain>
    </source>
</reference>
<dbReference type="AlphaFoldDB" id="A0A2U2N1H1"/>
<dbReference type="FunFam" id="3.30.470.20:FF:000029">
    <property type="entry name" value="N5-carboxyaminoimidazole ribonucleotide synthase"/>
    <property type="match status" value="1"/>
</dbReference>
<keyword evidence="2 5" id="KW-0547">Nucleotide-binding</keyword>
<dbReference type="GO" id="GO:0004638">
    <property type="term" value="F:phosphoribosylaminoimidazole carboxylase activity"/>
    <property type="evidence" value="ECO:0007669"/>
    <property type="project" value="InterPro"/>
</dbReference>
<comment type="subunit">
    <text evidence="5 6">Homodimer.</text>
</comment>
<dbReference type="Gene3D" id="3.40.50.20">
    <property type="match status" value="1"/>
</dbReference>
<dbReference type="Gene3D" id="3.30.470.20">
    <property type="entry name" value="ATP-grasp fold, B domain"/>
    <property type="match status" value="1"/>
</dbReference>
<evidence type="ECO:0000259" key="7">
    <source>
        <dbReference type="PROSITE" id="PS50975"/>
    </source>
</evidence>
<sequence length="382" mass="40600">MSGPILPGATLGVLGSGQLGRMFALAARRMGYRVHTLAPGAGSPTGQVADREVDAAYEDVEAVADFARQVDVVTFEFENVPAAATECAARHAPVRPRGEVLHITQNRRREKRALADAGFPTAPFEHVASMEALPGALERIGMPAVLKTAGFGYDGKGQTRIEPGDDPAEAWQAIGGVEAVLEAFIDFEAELSVVAARGVDGAMADFGVIENRHRHHILDVSIADMPLPGGLATEAREIARGVMEALDVVGVLCVEFFLTRDGRLLVNELAPRPHNSGHLTFDACLTSQFEQQVRAVCGLTLGATDRLAPAAMVNLLGDLWQPGEPDWAAALADDRVKLHLYGKADPRPGRKMGHLTAFGGDRDDAARRALRARALLTSTAAG</sequence>
<dbReference type="NCBIfam" id="TIGR01161">
    <property type="entry name" value="purK"/>
    <property type="match status" value="1"/>
</dbReference>